<proteinExistence type="predicted"/>
<dbReference type="Proteomes" id="UP000640274">
    <property type="component" value="Unassembled WGS sequence"/>
</dbReference>
<evidence type="ECO:0000313" key="1">
    <source>
        <dbReference type="EMBL" id="MBJ6363912.1"/>
    </source>
</evidence>
<gene>
    <name evidence="1" type="ORF">JFN88_22105</name>
</gene>
<comment type="caution">
    <text evidence="1">The sequence shown here is derived from an EMBL/GenBank/DDBJ whole genome shotgun (WGS) entry which is preliminary data.</text>
</comment>
<accession>A0A934MX81</accession>
<reference evidence="1" key="1">
    <citation type="submission" date="2020-12" db="EMBL/GenBank/DDBJ databases">
        <authorList>
            <person name="Huq M.A."/>
        </authorList>
    </citation>
    <scope>NUCLEOTIDE SEQUENCE</scope>
    <source>
        <strain evidence="1">MAHUQ-46</strain>
    </source>
</reference>
<dbReference type="EMBL" id="JAELUP010000107">
    <property type="protein sequence ID" value="MBJ6363912.1"/>
    <property type="molecule type" value="Genomic_DNA"/>
</dbReference>
<sequence>MEQYELIELGIEQNGRKEKLEFASAKLVIVTEMGSRLWYIDVDGIAQHQLLADFSTSEDIGVTLDGITVGGKSFSGYGFFHPNPQHQAAAIRGNGEISGF</sequence>
<keyword evidence="2" id="KW-1185">Reference proteome</keyword>
<name>A0A934MX81_9BACL</name>
<organism evidence="1 2">
    <name type="scientific">Paenibacillus roseus</name>
    <dbReference type="NCBI Taxonomy" id="2798579"/>
    <lineage>
        <taxon>Bacteria</taxon>
        <taxon>Bacillati</taxon>
        <taxon>Bacillota</taxon>
        <taxon>Bacilli</taxon>
        <taxon>Bacillales</taxon>
        <taxon>Paenibacillaceae</taxon>
        <taxon>Paenibacillus</taxon>
    </lineage>
</organism>
<protein>
    <submittedName>
        <fullName evidence="1">Uncharacterized protein</fullName>
    </submittedName>
</protein>
<dbReference type="RefSeq" id="WP_199021509.1">
    <property type="nucleotide sequence ID" value="NZ_JAELUP010000107.1"/>
</dbReference>
<dbReference type="AlphaFoldDB" id="A0A934MX81"/>
<evidence type="ECO:0000313" key="2">
    <source>
        <dbReference type="Proteomes" id="UP000640274"/>
    </source>
</evidence>